<protein>
    <submittedName>
        <fullName evidence="12">Membrane fusion protein Use1</fullName>
    </submittedName>
</protein>
<dbReference type="GO" id="GO:0031201">
    <property type="term" value="C:SNARE complex"/>
    <property type="evidence" value="ECO:0007669"/>
    <property type="project" value="TreeGrafter"/>
</dbReference>
<evidence type="ECO:0000256" key="4">
    <source>
        <dbReference type="ARBA" id="ARBA00022692"/>
    </source>
</evidence>
<dbReference type="OrthoDB" id="4506189at2759"/>
<evidence type="ECO:0000256" key="2">
    <source>
        <dbReference type="ARBA" id="ARBA00007891"/>
    </source>
</evidence>
<dbReference type="AlphaFoldDB" id="A0A9E7HI86"/>
<dbReference type="EMBL" id="CP097510">
    <property type="protein sequence ID" value="URE30168.1"/>
    <property type="molecule type" value="Genomic_DNA"/>
</dbReference>
<reference evidence="12" key="1">
    <citation type="submission" date="2022-05" db="EMBL/GenBank/DDBJ databases">
        <title>The Musa troglodytarum L. genome provides insights into the mechanism of non-climacteric behaviour and enrichment of carotenoids.</title>
        <authorList>
            <person name="Wang J."/>
        </authorList>
    </citation>
    <scope>NUCLEOTIDE SEQUENCE</scope>
    <source>
        <tissue evidence="12">Leaf</tissue>
    </source>
</reference>
<accession>A0A9E7HI86</accession>
<feature type="region of interest" description="Disordered" evidence="10">
    <location>
        <begin position="136"/>
        <end position="189"/>
    </location>
</feature>
<keyword evidence="6" id="KW-0931">ER-Golgi transport</keyword>
<dbReference type="Pfam" id="PF09753">
    <property type="entry name" value="Use1"/>
    <property type="match status" value="1"/>
</dbReference>
<keyword evidence="7" id="KW-0653">Protein transport</keyword>
<evidence type="ECO:0000256" key="9">
    <source>
        <dbReference type="ARBA" id="ARBA00023136"/>
    </source>
</evidence>
<dbReference type="PANTHER" id="PTHR13050:SF7">
    <property type="entry name" value="VESICLE TRANSPORT PROTEIN USE1"/>
    <property type="match status" value="1"/>
</dbReference>
<dbReference type="CDD" id="cd15860">
    <property type="entry name" value="SNARE_USE1"/>
    <property type="match status" value="1"/>
</dbReference>
<evidence type="ECO:0000256" key="1">
    <source>
        <dbReference type="ARBA" id="ARBA00004163"/>
    </source>
</evidence>
<organism evidence="12 13">
    <name type="scientific">Musa troglodytarum</name>
    <name type="common">fe'i banana</name>
    <dbReference type="NCBI Taxonomy" id="320322"/>
    <lineage>
        <taxon>Eukaryota</taxon>
        <taxon>Viridiplantae</taxon>
        <taxon>Streptophyta</taxon>
        <taxon>Embryophyta</taxon>
        <taxon>Tracheophyta</taxon>
        <taxon>Spermatophyta</taxon>
        <taxon>Magnoliopsida</taxon>
        <taxon>Liliopsida</taxon>
        <taxon>Zingiberales</taxon>
        <taxon>Musaceae</taxon>
        <taxon>Musa</taxon>
    </lineage>
</organism>
<keyword evidence="5" id="KW-0256">Endoplasmic reticulum</keyword>
<dbReference type="GO" id="GO:0005789">
    <property type="term" value="C:endoplasmic reticulum membrane"/>
    <property type="evidence" value="ECO:0007669"/>
    <property type="project" value="UniProtKB-SubCell"/>
</dbReference>
<feature type="transmembrane region" description="Helical" evidence="11">
    <location>
        <begin position="276"/>
        <end position="295"/>
    </location>
</feature>
<dbReference type="PANTHER" id="PTHR13050">
    <property type="entry name" value="USE1-LIKE PROTEIN"/>
    <property type="match status" value="1"/>
</dbReference>
<evidence type="ECO:0000256" key="5">
    <source>
        <dbReference type="ARBA" id="ARBA00022824"/>
    </source>
</evidence>
<evidence type="ECO:0000256" key="10">
    <source>
        <dbReference type="SAM" id="MobiDB-lite"/>
    </source>
</evidence>
<dbReference type="GO" id="GO:0005484">
    <property type="term" value="F:SNAP receptor activity"/>
    <property type="evidence" value="ECO:0007669"/>
    <property type="project" value="TreeGrafter"/>
</dbReference>
<evidence type="ECO:0000256" key="3">
    <source>
        <dbReference type="ARBA" id="ARBA00022448"/>
    </source>
</evidence>
<comment type="similarity">
    <text evidence="2">Belongs to the USE1 family.</text>
</comment>
<feature type="compositionally biased region" description="Basic and acidic residues" evidence="10">
    <location>
        <begin position="173"/>
        <end position="189"/>
    </location>
</feature>
<dbReference type="Proteomes" id="UP001055439">
    <property type="component" value="Chromosome 8"/>
</dbReference>
<keyword evidence="4 11" id="KW-0812">Transmembrane</keyword>
<evidence type="ECO:0000313" key="13">
    <source>
        <dbReference type="Proteomes" id="UP001055439"/>
    </source>
</evidence>
<dbReference type="GO" id="GO:0006890">
    <property type="term" value="P:retrograde vesicle-mediated transport, Golgi to endoplasmic reticulum"/>
    <property type="evidence" value="ECO:0007669"/>
    <property type="project" value="TreeGrafter"/>
</dbReference>
<evidence type="ECO:0000256" key="11">
    <source>
        <dbReference type="SAM" id="Phobius"/>
    </source>
</evidence>
<evidence type="ECO:0000313" key="12">
    <source>
        <dbReference type="EMBL" id="URE30168.1"/>
    </source>
</evidence>
<evidence type="ECO:0000256" key="7">
    <source>
        <dbReference type="ARBA" id="ARBA00022927"/>
    </source>
</evidence>
<keyword evidence="8 11" id="KW-1133">Transmembrane helix</keyword>
<dbReference type="InterPro" id="IPR019150">
    <property type="entry name" value="Vesicle_transport_protein_Use1"/>
</dbReference>
<gene>
    <name evidence="12" type="ORF">MUK42_17783</name>
</gene>
<feature type="compositionally biased region" description="Polar residues" evidence="10">
    <location>
        <begin position="151"/>
        <end position="164"/>
    </location>
</feature>
<evidence type="ECO:0000256" key="6">
    <source>
        <dbReference type="ARBA" id="ARBA00022892"/>
    </source>
</evidence>
<feature type="compositionally biased region" description="Basic and acidic residues" evidence="10">
    <location>
        <begin position="137"/>
        <end position="150"/>
    </location>
</feature>
<proteinExistence type="inferred from homology"/>
<dbReference type="GO" id="GO:0015031">
    <property type="term" value="P:protein transport"/>
    <property type="evidence" value="ECO:0007669"/>
    <property type="project" value="UniProtKB-KW"/>
</dbReference>
<name>A0A9E7HI86_9LILI</name>
<keyword evidence="13" id="KW-1185">Reference proteome</keyword>
<keyword evidence="3" id="KW-0813">Transport</keyword>
<sequence length="298" mass="33004">MDLRRVANESAALRTTSLGVFSSPLSVSLSPRGPAGATLMAIQQDDKLFNRWPFDGGEVLPMGLSKTEINLRRLLDAAPRQKNQTKLIHYVTTLREQLEQLGAETAPQGAPSIPKAKLNEYSERIEALAAKLAAPLTEHEEATHEAKEEGPSSTEQTVNYTSSPPGLRRRPTAKMETKESSHDAKEKDSAMPVKLDASALAHIEKHRKLQEDLTDDLVALARQLKESSLLINQSVQDTEKILDSTENAVEHSLASTSRANKRAIEVYSESFKTTCFTWLVIFIMICVFIMVVLLIRIT</sequence>
<keyword evidence="9 11" id="KW-0472">Membrane</keyword>
<comment type="subcellular location">
    <subcellularLocation>
        <location evidence="1">Endoplasmic reticulum membrane</location>
        <topology evidence="1">Single-pass type IV membrane protein</topology>
    </subcellularLocation>
</comment>
<evidence type="ECO:0000256" key="8">
    <source>
        <dbReference type="ARBA" id="ARBA00022989"/>
    </source>
</evidence>